<sequence length="174" mass="19960">MKAHIFDPQNPKYFCCFGNVHVKTATKLIWYLSFVLDLILVSFVIIQNLESYPGIRFFALILGFTASLFVYGSAFYAFITEKAKWIIPFLVICGFWCISVVNSIGIEIVNENYCDGLIYIGIINLIVNIWCTFVVYRFYQYLDAKTQGGVLPISFSNNVVTSPEKMKKIREENV</sequence>
<proteinExistence type="predicted"/>
<organism evidence="1 2">
    <name type="scientific">Panagrolaimus sp. ES5</name>
    <dbReference type="NCBI Taxonomy" id="591445"/>
    <lineage>
        <taxon>Eukaryota</taxon>
        <taxon>Metazoa</taxon>
        <taxon>Ecdysozoa</taxon>
        <taxon>Nematoda</taxon>
        <taxon>Chromadorea</taxon>
        <taxon>Rhabditida</taxon>
        <taxon>Tylenchina</taxon>
        <taxon>Panagrolaimomorpha</taxon>
        <taxon>Panagrolaimoidea</taxon>
        <taxon>Panagrolaimidae</taxon>
        <taxon>Panagrolaimus</taxon>
    </lineage>
</organism>
<evidence type="ECO:0000313" key="1">
    <source>
        <dbReference type="Proteomes" id="UP000887579"/>
    </source>
</evidence>
<dbReference type="WBParaSite" id="ES5_v2.g21278.t1">
    <property type="protein sequence ID" value="ES5_v2.g21278.t1"/>
    <property type="gene ID" value="ES5_v2.g21278"/>
</dbReference>
<evidence type="ECO:0000313" key="2">
    <source>
        <dbReference type="WBParaSite" id="ES5_v2.g21278.t1"/>
    </source>
</evidence>
<name>A0AC34FV91_9BILA</name>
<reference evidence="2" key="1">
    <citation type="submission" date="2022-11" db="UniProtKB">
        <authorList>
            <consortium name="WormBaseParasite"/>
        </authorList>
    </citation>
    <scope>IDENTIFICATION</scope>
</reference>
<accession>A0AC34FV91</accession>
<protein>
    <submittedName>
        <fullName evidence="2">Uncharacterized protein</fullName>
    </submittedName>
</protein>
<dbReference type="Proteomes" id="UP000887579">
    <property type="component" value="Unplaced"/>
</dbReference>